<dbReference type="Proteomes" id="UP000236649">
    <property type="component" value="Chromosome 1"/>
</dbReference>
<protein>
    <submittedName>
        <fullName evidence="1">Uncharacterized protein</fullName>
    </submittedName>
</protein>
<gene>
    <name evidence="1" type="ORF">C2L64_14110</name>
</gene>
<reference evidence="1 2" key="1">
    <citation type="submission" date="2018-01" db="EMBL/GenBank/DDBJ databases">
        <title>Species boundaries and ecological features among Paraburkholderia terrae DSMZ17804T, P. hospita DSMZ17164T and P. caribensis DSMZ13236T.</title>
        <authorList>
            <person name="Pratama A.A."/>
        </authorList>
    </citation>
    <scope>NUCLEOTIDE SEQUENCE [LARGE SCALE GENOMIC DNA]</scope>
    <source>
        <strain evidence="1 2">DSM 17164</strain>
    </source>
</reference>
<organism evidence="1 2">
    <name type="scientific">Paraburkholderia hospita</name>
    <dbReference type="NCBI Taxonomy" id="169430"/>
    <lineage>
        <taxon>Bacteria</taxon>
        <taxon>Pseudomonadati</taxon>
        <taxon>Pseudomonadota</taxon>
        <taxon>Betaproteobacteria</taxon>
        <taxon>Burkholderiales</taxon>
        <taxon>Burkholderiaceae</taxon>
        <taxon>Paraburkholderia</taxon>
    </lineage>
</organism>
<dbReference type="GeneID" id="55529456"/>
<dbReference type="EMBL" id="CP026105">
    <property type="protein sequence ID" value="AUT69296.1"/>
    <property type="molecule type" value="Genomic_DNA"/>
</dbReference>
<dbReference type="AlphaFoldDB" id="A0AAN1MJE9"/>
<evidence type="ECO:0000313" key="1">
    <source>
        <dbReference type="EMBL" id="AUT69296.1"/>
    </source>
</evidence>
<dbReference type="RefSeq" id="WP_090836424.1">
    <property type="nucleotide sequence ID" value="NZ_CADFGJ010000025.1"/>
</dbReference>
<accession>A0AAN1MJE9</accession>
<dbReference type="KEGG" id="phs:C2L64_14110"/>
<proteinExistence type="predicted"/>
<name>A0AAN1MJE9_9BURK</name>
<evidence type="ECO:0000313" key="2">
    <source>
        <dbReference type="Proteomes" id="UP000236649"/>
    </source>
</evidence>
<sequence length="108" mass="12087">MPQLESVMPFIEAAFDAESNVRPGNPRHFLVTRRMPLPERPNRFAREIVVVIERSVESEILAASDDRMGQVIGPHIQRAIPTKLAGYSPAEQNHEPFLVIIGMESIGL</sequence>